<dbReference type="Pfam" id="PF08238">
    <property type="entry name" value="Sel1"/>
    <property type="match status" value="9"/>
</dbReference>
<evidence type="ECO:0000313" key="3">
    <source>
        <dbReference type="EMBL" id="KRG21100.1"/>
    </source>
</evidence>
<dbReference type="RefSeq" id="WP_075066285.1">
    <property type="nucleotide sequence ID" value="NZ_LKAJ02000001.1"/>
</dbReference>
<dbReference type="OrthoDB" id="6114904at2"/>
<name>A0A0Q9YKB6_9GAMM</name>
<comment type="caution">
    <text evidence="3">The sequence shown here is derived from an EMBL/GenBank/DDBJ whole genome shotgun (WGS) entry which is preliminary data.</text>
</comment>
<dbReference type="SUPFAM" id="SSF81901">
    <property type="entry name" value="HCP-like"/>
    <property type="match status" value="2"/>
</dbReference>
<keyword evidence="1" id="KW-0732">Signal</keyword>
<proteinExistence type="predicted"/>
<accession>A0A0Q9YKB6</accession>
<dbReference type="EMBL" id="LKAJ01000006">
    <property type="protein sequence ID" value="KRG21100.1"/>
    <property type="molecule type" value="Genomic_DNA"/>
</dbReference>
<dbReference type="InterPro" id="IPR050767">
    <property type="entry name" value="Sel1_AlgK"/>
</dbReference>
<feature type="signal peptide" evidence="1">
    <location>
        <begin position="1"/>
        <end position="19"/>
    </location>
</feature>
<keyword evidence="3" id="KW-0378">Hydrolase</keyword>
<dbReference type="InterPro" id="IPR011990">
    <property type="entry name" value="TPR-like_helical_dom_sf"/>
</dbReference>
<dbReference type="Gene3D" id="1.25.40.10">
    <property type="entry name" value="Tetratricopeptide repeat domain"/>
    <property type="match status" value="2"/>
</dbReference>
<evidence type="ECO:0000313" key="5">
    <source>
        <dbReference type="Proteomes" id="UP000051497"/>
    </source>
</evidence>
<dbReference type="EMBL" id="LKAJ02000001">
    <property type="protein sequence ID" value="MCS5711232.1"/>
    <property type="molecule type" value="Genomic_DNA"/>
</dbReference>
<reference evidence="4" key="3">
    <citation type="submission" date="2021-06" db="EMBL/GenBank/DDBJ databases">
        <title>Genomic Description and Analysis of Intracellular Bacteria, Candidatus Berkiella cookevillensis and Candidatus Berkiella aquae.</title>
        <authorList>
            <person name="Kidane D.T."/>
            <person name="Mehari Y.T."/>
            <person name="Rice F.C."/>
            <person name="Arivett B.A."/>
            <person name="Farone A.L."/>
            <person name="Berk S.G."/>
            <person name="Farone M.B."/>
        </authorList>
    </citation>
    <scope>NUCLEOTIDE SEQUENCE</scope>
    <source>
        <strain evidence="4">HT99</strain>
    </source>
</reference>
<keyword evidence="5" id="KW-1185">Reference proteome</keyword>
<dbReference type="GO" id="GO:0008800">
    <property type="term" value="F:beta-lactamase activity"/>
    <property type="evidence" value="ECO:0007669"/>
    <property type="project" value="UniProtKB-EC"/>
</dbReference>
<dbReference type="PROSITE" id="PS50103">
    <property type="entry name" value="ZF_C3H1"/>
    <property type="match status" value="1"/>
</dbReference>
<dbReference type="PANTHER" id="PTHR11102:SF160">
    <property type="entry name" value="ERAD-ASSOCIATED E3 UBIQUITIN-PROTEIN LIGASE COMPONENT HRD3"/>
    <property type="match status" value="1"/>
</dbReference>
<protein>
    <submittedName>
        <fullName evidence="3">Putative beta-lactamase HcpC</fullName>
        <ecNumber evidence="3">3.5.2.6</ecNumber>
    </submittedName>
    <submittedName>
        <fullName evidence="4">SEL1-like repeat protein</fullName>
    </submittedName>
</protein>
<dbReference type="SMART" id="SM00671">
    <property type="entry name" value="SEL1"/>
    <property type="match status" value="8"/>
</dbReference>
<dbReference type="EC" id="3.5.2.6" evidence="3"/>
<gene>
    <name evidence="3" type="primary">hcpC_4</name>
    <name evidence="4" type="ORF">HT99x_007285</name>
    <name evidence="3" type="ORF">HT99x_01656</name>
</gene>
<dbReference type="Proteomes" id="UP000051497">
    <property type="component" value="Unassembled WGS sequence"/>
</dbReference>
<dbReference type="InterPro" id="IPR006597">
    <property type="entry name" value="Sel1-like"/>
</dbReference>
<dbReference type="PANTHER" id="PTHR11102">
    <property type="entry name" value="SEL-1-LIKE PROTEIN"/>
    <property type="match status" value="1"/>
</dbReference>
<evidence type="ECO:0000313" key="4">
    <source>
        <dbReference type="EMBL" id="MCS5711232.1"/>
    </source>
</evidence>
<reference evidence="3" key="1">
    <citation type="submission" date="2015-09" db="EMBL/GenBank/DDBJ databases">
        <title>Draft Genome Sequences of Two Novel Amoeba-resistant Intranuclear Bacteria, Candidatus Berkiella cookevillensis and Candidatus Berkiella aquae.</title>
        <authorList>
            <person name="Mehari Y.T."/>
            <person name="Arivett B.A."/>
            <person name="Farone A.L."/>
            <person name="Gunderson J.H."/>
            <person name="Farone M.B."/>
        </authorList>
    </citation>
    <scope>NUCLEOTIDE SEQUENCE [LARGE SCALE GENOMIC DNA]</scope>
    <source>
        <strain evidence="3">HT99</strain>
    </source>
</reference>
<organism evidence="3">
    <name type="scientific">Candidatus Berkiella aquae</name>
    <dbReference type="NCBI Taxonomy" id="295108"/>
    <lineage>
        <taxon>Bacteria</taxon>
        <taxon>Pseudomonadati</taxon>
        <taxon>Pseudomonadota</taxon>
        <taxon>Gammaproteobacteria</taxon>
        <taxon>Candidatus Berkiellales</taxon>
        <taxon>Candidatus Berkiellaceae</taxon>
        <taxon>Candidatus Berkiella</taxon>
    </lineage>
</organism>
<evidence type="ECO:0000256" key="1">
    <source>
        <dbReference type="SAM" id="SignalP"/>
    </source>
</evidence>
<dbReference type="AlphaFoldDB" id="A0A0Q9YKB6"/>
<feature type="chain" id="PRO_5043129674" evidence="1">
    <location>
        <begin position="20"/>
        <end position="397"/>
    </location>
</feature>
<dbReference type="GO" id="GO:0046872">
    <property type="term" value="F:metal ion binding"/>
    <property type="evidence" value="ECO:0007669"/>
    <property type="project" value="InterPro"/>
</dbReference>
<evidence type="ECO:0000259" key="2">
    <source>
        <dbReference type="PROSITE" id="PS50103"/>
    </source>
</evidence>
<feature type="domain" description="C3H1-type" evidence="2">
    <location>
        <begin position="26"/>
        <end position="54"/>
    </location>
</feature>
<sequence length="397" mass="44429">MKKIQLLILSLIMAPQVFADSLMVLPCDRAICTDYLKVDSCRLERCTFHLHGLKPVDKYFLIGEALLPTQKYEGREWLKSAAALGSVEAMFLLAQDDEQSGNMSSAWYWYEQAAHNGHMLAQARLGDRYFYGQGTSVNIPDAIHWYSEAGNQGYLPAQVRLGDIYFDGIYCEQNFTQAAYWYHLGALQGDAHSAYQYGAMLAAGNGVAHDEKEAIKWLTVAADQDVLEAQSLLGRIYYQQRQFAQALCWLKKAATKGDVAAVTTLGRMYRYGHGVVQDFRQSAVYYRRAAESGHTQAQAILGLYYNQGLGLPKNYALAARWYEQAAMKGNALAQFNLSTLYFNGKGVECDYIHAYAWASIAADNDLHSAIEARRLLSNQMTGAQIQRAQLLASQLVR</sequence>
<reference evidence="4" key="2">
    <citation type="journal article" date="2016" name="Genome Announc.">
        <title>Draft Genome Sequences of Two Novel Amoeba-Resistant Intranuclear Bacteria, 'Candidatus Berkiella cookevillensis' and 'Candidatus Berkiella aquae'.</title>
        <authorList>
            <person name="Mehari Y.T."/>
            <person name="Arivett B.A."/>
            <person name="Farone A.L."/>
            <person name="Gunderson J.H."/>
            <person name="Farone M.B."/>
        </authorList>
    </citation>
    <scope>NUCLEOTIDE SEQUENCE</scope>
    <source>
        <strain evidence="4">HT99</strain>
    </source>
</reference>
<dbReference type="InterPro" id="IPR000571">
    <property type="entry name" value="Znf_CCCH"/>
</dbReference>
<dbReference type="STRING" id="295108.HT99x_01656"/>